<feature type="compositionally biased region" description="Basic and acidic residues" evidence="2">
    <location>
        <begin position="21"/>
        <end position="32"/>
    </location>
</feature>
<dbReference type="InterPro" id="IPR000683">
    <property type="entry name" value="Gfo/Idh/MocA-like_OxRdtase_N"/>
</dbReference>
<evidence type="ECO:0000259" key="3">
    <source>
        <dbReference type="Pfam" id="PF01408"/>
    </source>
</evidence>
<evidence type="ECO:0000313" key="6">
    <source>
        <dbReference type="Proteomes" id="UP000272474"/>
    </source>
</evidence>
<dbReference type="PANTHER" id="PTHR43818:SF11">
    <property type="entry name" value="BCDNA.GH03377"/>
    <property type="match status" value="1"/>
</dbReference>
<feature type="compositionally biased region" description="Basic residues" evidence="2">
    <location>
        <begin position="34"/>
        <end position="47"/>
    </location>
</feature>
<proteinExistence type="predicted"/>
<dbReference type="Proteomes" id="UP000272474">
    <property type="component" value="Unassembled WGS sequence"/>
</dbReference>
<evidence type="ECO:0000313" key="5">
    <source>
        <dbReference type="EMBL" id="RKN44914.1"/>
    </source>
</evidence>
<dbReference type="GO" id="GO:0000166">
    <property type="term" value="F:nucleotide binding"/>
    <property type="evidence" value="ECO:0007669"/>
    <property type="project" value="InterPro"/>
</dbReference>
<dbReference type="InterPro" id="IPR050463">
    <property type="entry name" value="Gfo/Idh/MocA_oxidrdct_glycsds"/>
</dbReference>
<comment type="caution">
    <text evidence="5">The sequence shown here is derived from an EMBL/GenBank/DDBJ whole genome shotgun (WGS) entry which is preliminary data.</text>
</comment>
<dbReference type="EMBL" id="RBAL01000003">
    <property type="protein sequence ID" value="RKN44914.1"/>
    <property type="molecule type" value="Genomic_DNA"/>
</dbReference>
<evidence type="ECO:0000256" key="2">
    <source>
        <dbReference type="SAM" id="MobiDB-lite"/>
    </source>
</evidence>
<organism evidence="5 6">
    <name type="scientific">Streptomyces hoynatensis</name>
    <dbReference type="NCBI Taxonomy" id="1141874"/>
    <lineage>
        <taxon>Bacteria</taxon>
        <taxon>Bacillati</taxon>
        <taxon>Actinomycetota</taxon>
        <taxon>Actinomycetes</taxon>
        <taxon>Kitasatosporales</taxon>
        <taxon>Streptomycetaceae</taxon>
        <taxon>Streptomyces</taxon>
    </lineage>
</organism>
<dbReference type="Pfam" id="PF19858">
    <property type="entry name" value="OxRdtase_C"/>
    <property type="match status" value="1"/>
</dbReference>
<name>A0A3A9ZAT5_9ACTN</name>
<reference evidence="5 6" key="1">
    <citation type="journal article" date="2014" name="Int. J. Syst. Evol. Microbiol.">
        <title>Streptomyces hoynatensis sp. nov., isolated from deep marine sediment.</title>
        <authorList>
            <person name="Veyisoglu A."/>
            <person name="Sahin N."/>
        </authorList>
    </citation>
    <scope>NUCLEOTIDE SEQUENCE [LARGE SCALE GENOMIC DNA]</scope>
    <source>
        <strain evidence="5 6">KCTC 29097</strain>
    </source>
</reference>
<dbReference type="InterPro" id="IPR036291">
    <property type="entry name" value="NAD(P)-bd_dom_sf"/>
</dbReference>
<evidence type="ECO:0000259" key="4">
    <source>
        <dbReference type="Pfam" id="PF19858"/>
    </source>
</evidence>
<keyword evidence="1" id="KW-0560">Oxidoreductase</keyword>
<dbReference type="InterPro" id="IPR045560">
    <property type="entry name" value="LigC_C"/>
</dbReference>
<protein>
    <submittedName>
        <fullName evidence="5">Gfo/Idh/MocA family oxidoreductase</fullName>
    </submittedName>
</protein>
<keyword evidence="6" id="KW-1185">Reference proteome</keyword>
<feature type="domain" description="Gfo/Idh/MocA-like oxidoreductase N-terminal" evidence="3">
    <location>
        <begin position="53"/>
        <end position="170"/>
    </location>
</feature>
<feature type="domain" description="4-carboxy-2-hydroxymuconate-6-semialdehyde dehydrogenase-like C-terminal" evidence="4">
    <location>
        <begin position="177"/>
        <end position="302"/>
    </location>
</feature>
<gene>
    <name evidence="5" type="ORF">D7294_07345</name>
</gene>
<dbReference type="PANTHER" id="PTHR43818">
    <property type="entry name" value="BCDNA.GH03377"/>
    <property type="match status" value="1"/>
</dbReference>
<dbReference type="Gene3D" id="3.40.50.720">
    <property type="entry name" value="NAD(P)-binding Rossmann-like Domain"/>
    <property type="match status" value="1"/>
</dbReference>
<sequence length="379" mass="42112">MHPQRIRRQERAPQLRLAAAPRRDQGRAEAGKPRPARPRPAGRRRRQVKDSLGIAVVGYGQTAGIHTRLLGGEGHRLAWLIGRLPERAAAFAAKHGFARHSTHLRHALQDPAVDAVVLCTPSPQHAEQAAACLAAGKHVLVEIPLAMSHAEGARLARTARDLGLTLMVAHGHRYQPALRTVRERVARGELTPHSITARYLLLRRENVGSGGYVRSWTDNLLWHHGQHSTDMVLWLLGVEEPGQVEVTAVHALPDRRLGIPMDISLTLKTRRDQLGIVSMSYHSRVPVYDYVLVCEEDTLVIENGVLRDRDGVLYDPRQDPTENRDSWLLQDREFAAAVRERRPPAISAESVLPALDALQRAQDAYDASLPPGATHPVFR</sequence>
<dbReference type="GO" id="GO:0016491">
    <property type="term" value="F:oxidoreductase activity"/>
    <property type="evidence" value="ECO:0007669"/>
    <property type="project" value="UniProtKB-KW"/>
</dbReference>
<dbReference type="Pfam" id="PF01408">
    <property type="entry name" value="GFO_IDH_MocA"/>
    <property type="match status" value="1"/>
</dbReference>
<feature type="region of interest" description="Disordered" evidence="2">
    <location>
        <begin position="1"/>
        <end position="47"/>
    </location>
</feature>
<dbReference type="SUPFAM" id="SSF55347">
    <property type="entry name" value="Glyceraldehyde-3-phosphate dehydrogenase-like, C-terminal domain"/>
    <property type="match status" value="1"/>
</dbReference>
<dbReference type="SUPFAM" id="SSF51735">
    <property type="entry name" value="NAD(P)-binding Rossmann-fold domains"/>
    <property type="match status" value="1"/>
</dbReference>
<evidence type="ECO:0000256" key="1">
    <source>
        <dbReference type="ARBA" id="ARBA00023002"/>
    </source>
</evidence>
<dbReference type="AlphaFoldDB" id="A0A3A9ZAT5"/>
<dbReference type="Gene3D" id="3.30.360.10">
    <property type="entry name" value="Dihydrodipicolinate Reductase, domain 2"/>
    <property type="match status" value="1"/>
</dbReference>
<accession>A0A3A9ZAT5</accession>